<evidence type="ECO:0000313" key="3">
    <source>
        <dbReference type="EMBL" id="PKI42979.1"/>
    </source>
</evidence>
<evidence type="ECO:0000259" key="1">
    <source>
        <dbReference type="Pfam" id="PF23596"/>
    </source>
</evidence>
<accession>A0A218X2V8</accession>
<dbReference type="Proteomes" id="UP000197138">
    <property type="component" value="Unassembled WGS sequence"/>
</dbReference>
<evidence type="ECO:0000313" key="5">
    <source>
        <dbReference type="Proteomes" id="UP000233551"/>
    </source>
</evidence>
<dbReference type="Proteomes" id="UP000233551">
    <property type="component" value="Unassembled WGS sequence"/>
</dbReference>
<feature type="domain" description="DUF7138" evidence="1">
    <location>
        <begin position="9"/>
        <end position="91"/>
    </location>
</feature>
<reference evidence="4" key="1">
    <citation type="journal article" date="2017" name="Plant J.">
        <title>The pomegranate (Punica granatum L.) genome and the genomics of punicalagin biosynthesis.</title>
        <authorList>
            <person name="Qin G."/>
            <person name="Xu C."/>
            <person name="Ming R."/>
            <person name="Tang H."/>
            <person name="Guyot R."/>
            <person name="Kramer E.M."/>
            <person name="Hu Y."/>
            <person name="Yi X."/>
            <person name="Qi Y."/>
            <person name="Xu X."/>
            <person name="Gao Z."/>
            <person name="Pan H."/>
            <person name="Jian J."/>
            <person name="Tian Y."/>
            <person name="Yue Z."/>
            <person name="Xu Y."/>
        </authorList>
    </citation>
    <scope>NUCLEOTIDE SEQUENCE [LARGE SCALE GENOMIC DNA]</scope>
    <source>
        <strain evidence="4">cv. Dabenzi</strain>
    </source>
</reference>
<organism evidence="2 4">
    <name type="scientific">Punica granatum</name>
    <name type="common">Pomegranate</name>
    <dbReference type="NCBI Taxonomy" id="22663"/>
    <lineage>
        <taxon>Eukaryota</taxon>
        <taxon>Viridiplantae</taxon>
        <taxon>Streptophyta</taxon>
        <taxon>Embryophyta</taxon>
        <taxon>Tracheophyta</taxon>
        <taxon>Spermatophyta</taxon>
        <taxon>Magnoliopsida</taxon>
        <taxon>eudicotyledons</taxon>
        <taxon>Gunneridae</taxon>
        <taxon>Pentapetalae</taxon>
        <taxon>rosids</taxon>
        <taxon>malvids</taxon>
        <taxon>Myrtales</taxon>
        <taxon>Lythraceae</taxon>
        <taxon>Punica</taxon>
    </lineage>
</organism>
<dbReference type="PANTHER" id="PTHR36351:SF1">
    <property type="entry name" value="EMBRYO SAC DEVELOPMENT ARREST 12"/>
    <property type="match status" value="1"/>
</dbReference>
<dbReference type="Pfam" id="PF23596">
    <property type="entry name" value="DUF7138"/>
    <property type="match status" value="1"/>
</dbReference>
<evidence type="ECO:0000313" key="4">
    <source>
        <dbReference type="Proteomes" id="UP000197138"/>
    </source>
</evidence>
<comment type="caution">
    <text evidence="2">The sequence shown here is derived from an EMBL/GenBank/DDBJ whole genome shotgun (WGS) entry which is preliminary data.</text>
</comment>
<dbReference type="AlphaFoldDB" id="A0A218X2V8"/>
<keyword evidence="5" id="KW-1185">Reference proteome</keyword>
<dbReference type="EMBL" id="MTKT01002492">
    <property type="protein sequence ID" value="OWM79036.1"/>
    <property type="molecule type" value="Genomic_DNA"/>
</dbReference>
<gene>
    <name evidence="2" type="ORF">CDL15_Pgr003207</name>
    <name evidence="3" type="ORF">CRG98_036777</name>
</gene>
<dbReference type="EMBL" id="PGOL01003125">
    <property type="protein sequence ID" value="PKI42979.1"/>
    <property type="molecule type" value="Genomic_DNA"/>
</dbReference>
<reference evidence="3 5" key="3">
    <citation type="submission" date="2017-11" db="EMBL/GenBank/DDBJ databases">
        <title>De-novo sequencing of pomegranate (Punica granatum L.) genome.</title>
        <authorList>
            <person name="Akparov Z."/>
            <person name="Amiraslanov A."/>
            <person name="Hajiyeva S."/>
            <person name="Abbasov M."/>
            <person name="Kaur K."/>
            <person name="Hamwieh A."/>
            <person name="Solovyev V."/>
            <person name="Salamov A."/>
            <person name="Braich B."/>
            <person name="Kosarev P."/>
            <person name="Mahmoud A."/>
            <person name="Hajiyev E."/>
            <person name="Babayeva S."/>
            <person name="Izzatullayeva V."/>
            <person name="Mammadov A."/>
            <person name="Mammadov A."/>
            <person name="Sharifova S."/>
            <person name="Ojaghi J."/>
            <person name="Eynullazada K."/>
            <person name="Bayramov B."/>
            <person name="Abdulazimova A."/>
            <person name="Shahmuradov I."/>
        </authorList>
    </citation>
    <scope>NUCLEOTIDE SEQUENCE [LARGE SCALE GENOMIC DNA]</scope>
    <source>
        <strain evidence="3">AG2017</strain>
        <strain evidence="5">cv. AG2017</strain>
        <tissue evidence="3">Leaf</tissue>
    </source>
</reference>
<evidence type="ECO:0000313" key="2">
    <source>
        <dbReference type="EMBL" id="OWM79036.1"/>
    </source>
</evidence>
<sequence>MIGDGPAGISLPVILHDGEKEISIGYAAVRPTMKFNELQSGISQRVGLSPHQISIYLAERRLYRSWPRKVAINAKFNFATITGGKDLYFLVFLKRSRAREKIQSFAKQRPPENVMLLRRDTAMGDQMYGGGYGVPVVDAYEYDRRVRELAAERERYLMMTMTNSNNNNNAPLMKGVEEVFCEGCEKAKETVSEPEPDFHWCRNDAVIAGFRSRAGPVSRPGKKN</sequence>
<dbReference type="InterPro" id="IPR055562">
    <property type="entry name" value="DUF7138"/>
</dbReference>
<protein>
    <recommendedName>
        <fullName evidence="1">DUF7138 domain-containing protein</fullName>
    </recommendedName>
</protein>
<name>A0A218X2V8_PUNGR</name>
<dbReference type="PANTHER" id="PTHR36351">
    <property type="entry name" value="EMBRYO SAC DEVELOPMENT ARREST 12"/>
    <property type="match status" value="1"/>
</dbReference>
<reference evidence="2" key="2">
    <citation type="submission" date="2017-06" db="EMBL/GenBank/DDBJ databases">
        <title>The pomegranate genome and the genomics of punicalagin biosynthesis.</title>
        <authorList>
            <person name="Xu C."/>
        </authorList>
    </citation>
    <scope>NUCLEOTIDE SEQUENCE [LARGE SCALE GENOMIC DNA]</scope>
    <source>
        <tissue evidence="2">Fresh leaf</tissue>
    </source>
</reference>
<proteinExistence type="predicted"/>